<dbReference type="Gene3D" id="1.20.1560.10">
    <property type="entry name" value="ABC transporter type 1, transmembrane domain"/>
    <property type="match status" value="1"/>
</dbReference>
<dbReference type="GO" id="GO:0034040">
    <property type="term" value="F:ATPase-coupled lipid transmembrane transporter activity"/>
    <property type="evidence" value="ECO:0007669"/>
    <property type="project" value="TreeGrafter"/>
</dbReference>
<dbReference type="PANTHER" id="PTHR24221">
    <property type="entry name" value="ATP-BINDING CASSETTE SUB-FAMILY B"/>
    <property type="match status" value="1"/>
</dbReference>
<evidence type="ECO:0000313" key="11">
    <source>
        <dbReference type="Proteomes" id="UP000611640"/>
    </source>
</evidence>
<keyword evidence="11" id="KW-1185">Reference proteome</keyword>
<evidence type="ECO:0000256" key="2">
    <source>
        <dbReference type="ARBA" id="ARBA00022692"/>
    </source>
</evidence>
<evidence type="ECO:0000256" key="5">
    <source>
        <dbReference type="ARBA" id="ARBA00022989"/>
    </source>
</evidence>
<protein>
    <submittedName>
        <fullName evidence="10">Multidrug ABC transporter permease</fullName>
    </submittedName>
</protein>
<reference evidence="10 11" key="1">
    <citation type="submission" date="2020-08" db="EMBL/GenBank/DDBJ databases">
        <title>Whole genome shotgun sequence of Actinocatenispora thailandica NBRC 105041.</title>
        <authorList>
            <person name="Komaki H."/>
            <person name="Tamura T."/>
        </authorList>
    </citation>
    <scope>NUCLEOTIDE SEQUENCE [LARGE SCALE GENOMIC DNA]</scope>
    <source>
        <strain evidence="10 11">NBRC 105041</strain>
    </source>
</reference>
<sequence length="618" mass="66595">MSGRPTESGLGPARACRYLRVALGLAVRAAPGGLAALVVLAVLAGLLPVATAWLLKLVLDGLVRHGLGGVLVWLGVLLALLGVARTVLPRAASYAKSQLGRATRLVAFDRLFTRVVSRLRGLARLEDPRFHDRLQLAQHNGSYAPSRVVTNAIGIGESVLTLGGFLGTLLVVNPWLAAALAVAVIPTARAELLLSRRRARAMLRIGHAERRQLFYAGLLSNPREAKEIRLFGLGPFFRDRMLRELRTANGTQQALDRRDLAVQAGLGLMGAVIAGGGLVWAIDAARHGRISVGDVSVFVAAVAGVQSGLSQIVQGLALTHQALLMLDHYQAVVTVQPDLPAPAEPSAVPALGHAIELRDVWFRYGPDRPWVLRGVDLTIPAGSSLALVGLNGAGKSTIVKLLCRLYDPSRGSIHWDGLDLRDLDPDRLRERIGAVFQDFVQYELPARENIGVGDLSVFDDSTRIERAARLAGIHETLAALPAGYDTPLTRMFQDNADRDDPETGVLLSGGQGQRLALARAFLRDRRDLLILDEPSAGLDADAEATVHARIREHRRHRTSLLISHRLNTVRDADRIVVLAGGRLAEQGDHASLIELGGEYARLFALQARGYAEPVRSAP</sequence>
<comment type="subcellular location">
    <subcellularLocation>
        <location evidence="1">Cell membrane</location>
        <topology evidence="1">Multi-pass membrane protein</topology>
    </subcellularLocation>
</comment>
<feature type="transmembrane region" description="Helical" evidence="7">
    <location>
        <begin position="148"/>
        <end position="169"/>
    </location>
</feature>
<keyword evidence="5 7" id="KW-1133">Transmembrane helix</keyword>
<dbReference type="InterPro" id="IPR003439">
    <property type="entry name" value="ABC_transporter-like_ATP-bd"/>
</dbReference>
<dbReference type="GO" id="GO:0005524">
    <property type="term" value="F:ATP binding"/>
    <property type="evidence" value="ECO:0007669"/>
    <property type="project" value="UniProtKB-KW"/>
</dbReference>
<feature type="transmembrane region" description="Helical" evidence="7">
    <location>
        <begin position="21"/>
        <end position="47"/>
    </location>
</feature>
<dbReference type="GO" id="GO:0005886">
    <property type="term" value="C:plasma membrane"/>
    <property type="evidence" value="ECO:0007669"/>
    <property type="project" value="UniProtKB-SubCell"/>
</dbReference>
<dbReference type="GO" id="GO:0140359">
    <property type="term" value="F:ABC-type transporter activity"/>
    <property type="evidence" value="ECO:0007669"/>
    <property type="project" value="InterPro"/>
</dbReference>
<dbReference type="SUPFAM" id="SSF52540">
    <property type="entry name" value="P-loop containing nucleoside triphosphate hydrolases"/>
    <property type="match status" value="1"/>
</dbReference>
<dbReference type="Gene3D" id="3.40.50.300">
    <property type="entry name" value="P-loop containing nucleotide triphosphate hydrolases"/>
    <property type="match status" value="1"/>
</dbReference>
<gene>
    <name evidence="10" type="ORF">Athai_21360</name>
</gene>
<evidence type="ECO:0000313" key="10">
    <source>
        <dbReference type="EMBL" id="BCJ34633.1"/>
    </source>
</evidence>
<organism evidence="10 11">
    <name type="scientific">Actinocatenispora thailandica</name>
    <dbReference type="NCBI Taxonomy" id="227318"/>
    <lineage>
        <taxon>Bacteria</taxon>
        <taxon>Bacillati</taxon>
        <taxon>Actinomycetota</taxon>
        <taxon>Actinomycetes</taxon>
        <taxon>Micromonosporales</taxon>
        <taxon>Micromonosporaceae</taxon>
        <taxon>Actinocatenispora</taxon>
    </lineage>
</organism>
<feature type="domain" description="ABC transmembrane type-1" evidence="9">
    <location>
        <begin position="35"/>
        <end position="321"/>
    </location>
</feature>
<dbReference type="InterPro" id="IPR036640">
    <property type="entry name" value="ABC1_TM_sf"/>
</dbReference>
<evidence type="ECO:0000256" key="7">
    <source>
        <dbReference type="SAM" id="Phobius"/>
    </source>
</evidence>
<dbReference type="Proteomes" id="UP000611640">
    <property type="component" value="Chromosome"/>
</dbReference>
<dbReference type="Pfam" id="PF00005">
    <property type="entry name" value="ABC_tran"/>
    <property type="match status" value="1"/>
</dbReference>
<feature type="transmembrane region" description="Helical" evidence="7">
    <location>
        <begin position="67"/>
        <end position="88"/>
    </location>
</feature>
<keyword evidence="2 7" id="KW-0812">Transmembrane</keyword>
<dbReference type="InterPro" id="IPR039421">
    <property type="entry name" value="Type_1_exporter"/>
</dbReference>
<dbReference type="PROSITE" id="PS50893">
    <property type="entry name" value="ABC_TRANSPORTER_2"/>
    <property type="match status" value="1"/>
</dbReference>
<evidence type="ECO:0000259" key="9">
    <source>
        <dbReference type="PROSITE" id="PS50929"/>
    </source>
</evidence>
<dbReference type="SUPFAM" id="SSF90123">
    <property type="entry name" value="ABC transporter transmembrane region"/>
    <property type="match status" value="1"/>
</dbReference>
<evidence type="ECO:0000259" key="8">
    <source>
        <dbReference type="PROSITE" id="PS50893"/>
    </source>
</evidence>
<dbReference type="PROSITE" id="PS50929">
    <property type="entry name" value="ABC_TM1F"/>
    <property type="match status" value="1"/>
</dbReference>
<proteinExistence type="predicted"/>
<evidence type="ECO:0000256" key="6">
    <source>
        <dbReference type="ARBA" id="ARBA00023136"/>
    </source>
</evidence>
<accession>A0A7R7DN08</accession>
<dbReference type="SMART" id="SM00382">
    <property type="entry name" value="AAA"/>
    <property type="match status" value="1"/>
</dbReference>
<keyword evidence="6 7" id="KW-0472">Membrane</keyword>
<evidence type="ECO:0000256" key="1">
    <source>
        <dbReference type="ARBA" id="ARBA00004651"/>
    </source>
</evidence>
<dbReference type="InterPro" id="IPR011527">
    <property type="entry name" value="ABC1_TM_dom"/>
</dbReference>
<dbReference type="PANTHER" id="PTHR24221:SF646">
    <property type="entry name" value="HAEMOLYSIN SECRETION ATP-BINDING PROTEIN"/>
    <property type="match status" value="1"/>
</dbReference>
<keyword evidence="3" id="KW-0547">Nucleotide-binding</keyword>
<keyword evidence="4" id="KW-0067">ATP-binding</keyword>
<dbReference type="InterPro" id="IPR027417">
    <property type="entry name" value="P-loop_NTPase"/>
</dbReference>
<evidence type="ECO:0000256" key="4">
    <source>
        <dbReference type="ARBA" id="ARBA00022840"/>
    </source>
</evidence>
<dbReference type="EMBL" id="AP023355">
    <property type="protein sequence ID" value="BCJ34633.1"/>
    <property type="molecule type" value="Genomic_DNA"/>
</dbReference>
<evidence type="ECO:0000256" key="3">
    <source>
        <dbReference type="ARBA" id="ARBA00022741"/>
    </source>
</evidence>
<feature type="domain" description="ABC transporter" evidence="8">
    <location>
        <begin position="355"/>
        <end position="605"/>
    </location>
</feature>
<name>A0A7R7DN08_9ACTN</name>
<dbReference type="InterPro" id="IPR003593">
    <property type="entry name" value="AAA+_ATPase"/>
</dbReference>
<dbReference type="RefSeq" id="WP_203961338.1">
    <property type="nucleotide sequence ID" value="NZ_AP023355.1"/>
</dbReference>
<feature type="transmembrane region" description="Helical" evidence="7">
    <location>
        <begin position="175"/>
        <end position="194"/>
    </location>
</feature>
<feature type="transmembrane region" description="Helical" evidence="7">
    <location>
        <begin position="260"/>
        <end position="282"/>
    </location>
</feature>
<dbReference type="AlphaFoldDB" id="A0A7R7DN08"/>
<dbReference type="GO" id="GO:0016887">
    <property type="term" value="F:ATP hydrolysis activity"/>
    <property type="evidence" value="ECO:0007669"/>
    <property type="project" value="InterPro"/>
</dbReference>
<dbReference type="KEGG" id="atl:Athai_21360"/>